<dbReference type="SUPFAM" id="SSF100950">
    <property type="entry name" value="NagB/RpiA/CoA transferase-like"/>
    <property type="match status" value="1"/>
</dbReference>
<sequence>MAQVITIQEAVDKVTDGMAVMVGGFIGSGAPGQILAQLAETKVKDLTLIANDTGVLGDALSQMVVNHRLKKVIASHIGTNKETGRQMNAGELEVVLAPQGTLVEQIRAAGAGLGGVLTPTGIGTVVEEGKQKVTVNGQEYLLEGPLGADVAIIKAYKADRAGNLVYRRAARNFNPVMATAAKTVIVEVEKLVEVGEIDPDEVMTPGIFVDYLVLSQSVEVKNVG</sequence>
<dbReference type="GO" id="GO:0008410">
    <property type="term" value="F:CoA-transferase activity"/>
    <property type="evidence" value="ECO:0007669"/>
    <property type="project" value="InterPro"/>
</dbReference>
<evidence type="ECO:0000256" key="2">
    <source>
        <dbReference type="ARBA" id="ARBA00022679"/>
    </source>
</evidence>
<dbReference type="EMBL" id="MLBF01000013">
    <property type="protein sequence ID" value="OLN31858.1"/>
    <property type="molecule type" value="Genomic_DNA"/>
</dbReference>
<proteinExistence type="inferred from homology"/>
<dbReference type="InterPro" id="IPR004165">
    <property type="entry name" value="CoA_trans_fam_I"/>
</dbReference>
<organism evidence="3 4">
    <name type="scientific">Desulfosporosinus metallidurans</name>
    <dbReference type="NCBI Taxonomy" id="1888891"/>
    <lineage>
        <taxon>Bacteria</taxon>
        <taxon>Bacillati</taxon>
        <taxon>Bacillota</taxon>
        <taxon>Clostridia</taxon>
        <taxon>Eubacteriales</taxon>
        <taxon>Desulfitobacteriaceae</taxon>
        <taxon>Desulfosporosinus</taxon>
    </lineage>
</organism>
<gene>
    <name evidence="3" type="ORF">DSOL_2153</name>
</gene>
<dbReference type="Gene3D" id="3.40.1080.10">
    <property type="entry name" value="Glutaconate Coenzyme A-transferase"/>
    <property type="match status" value="1"/>
</dbReference>
<dbReference type="STRING" id="1888891.DSOL_2153"/>
<dbReference type="PANTHER" id="PTHR13707:SF60">
    <property type="entry name" value="ACETATE COA-TRANSFERASE SUBUNIT ALPHA"/>
    <property type="match status" value="1"/>
</dbReference>
<evidence type="ECO:0000313" key="4">
    <source>
        <dbReference type="Proteomes" id="UP000186102"/>
    </source>
</evidence>
<dbReference type="RefSeq" id="WP_075364794.1">
    <property type="nucleotide sequence ID" value="NZ_MLBF01000013.1"/>
</dbReference>
<evidence type="ECO:0000313" key="3">
    <source>
        <dbReference type="EMBL" id="OLN31858.1"/>
    </source>
</evidence>
<name>A0A1Q8QWZ5_9FIRM</name>
<comment type="similarity">
    <text evidence="1">Belongs to the 3-oxoacid CoA-transferase subunit A family.</text>
</comment>
<comment type="caution">
    <text evidence="3">The sequence shown here is derived from an EMBL/GenBank/DDBJ whole genome shotgun (WGS) entry which is preliminary data.</text>
</comment>
<dbReference type="InterPro" id="IPR037171">
    <property type="entry name" value="NagB/RpiA_transferase-like"/>
</dbReference>
<keyword evidence="2 3" id="KW-0808">Transferase</keyword>
<dbReference type="InterPro" id="IPR004163">
    <property type="entry name" value="CoA_transf_BS"/>
</dbReference>
<dbReference type="NCBIfam" id="TIGR02429">
    <property type="entry name" value="pcaI_scoA_fam"/>
    <property type="match status" value="1"/>
</dbReference>
<keyword evidence="4" id="KW-1185">Reference proteome</keyword>
<dbReference type="AlphaFoldDB" id="A0A1Q8QWZ5"/>
<protein>
    <submittedName>
        <fullName evidence="3">Butyrate-acetoacetate CoA-transferase subunit A</fullName>
    </submittedName>
</protein>
<dbReference type="Pfam" id="PF01144">
    <property type="entry name" value="CoA_trans"/>
    <property type="match status" value="1"/>
</dbReference>
<evidence type="ECO:0000256" key="1">
    <source>
        <dbReference type="ARBA" id="ARBA00005612"/>
    </source>
</evidence>
<dbReference type="InterPro" id="IPR012792">
    <property type="entry name" value="3-oxoacid_CoA-transf_A"/>
</dbReference>
<reference evidence="3 4" key="1">
    <citation type="submission" date="2016-09" db="EMBL/GenBank/DDBJ databases">
        <title>Complete genome of Desulfosporosinus sp. OL.</title>
        <authorList>
            <person name="Mardanov A."/>
            <person name="Beletsky A."/>
            <person name="Panova A."/>
            <person name="Karnachuk O."/>
            <person name="Ravin N."/>
        </authorList>
    </citation>
    <scope>NUCLEOTIDE SEQUENCE [LARGE SCALE GENOMIC DNA]</scope>
    <source>
        <strain evidence="3 4">OL</strain>
    </source>
</reference>
<accession>A0A1Q8QWZ5</accession>
<dbReference type="PANTHER" id="PTHR13707">
    <property type="entry name" value="KETOACID-COENZYME A TRANSFERASE"/>
    <property type="match status" value="1"/>
</dbReference>
<dbReference type="PROSITE" id="PS01273">
    <property type="entry name" value="COA_TRANSF_1"/>
    <property type="match status" value="1"/>
</dbReference>
<dbReference type="Proteomes" id="UP000186102">
    <property type="component" value="Unassembled WGS sequence"/>
</dbReference>
<dbReference type="SMART" id="SM00882">
    <property type="entry name" value="CoA_trans"/>
    <property type="match status" value="1"/>
</dbReference>
<dbReference type="OrthoDB" id="9777193at2"/>